<reference evidence="4 5" key="1">
    <citation type="submission" date="2019-05" db="EMBL/GenBank/DDBJ databases">
        <title>Chryseobacterium sp. isolated from King George Island, maritime Antarctica.</title>
        <authorList>
            <person name="Peng X."/>
        </authorList>
    </citation>
    <scope>NUCLEOTIDE SEQUENCE [LARGE SCALE GENOMIC DNA]</scope>
    <source>
        <strain evidence="4 5">7-3A</strain>
    </source>
</reference>
<dbReference type="SMART" id="SM00028">
    <property type="entry name" value="TPR"/>
    <property type="match status" value="2"/>
</dbReference>
<gene>
    <name evidence="4" type="ORF">Q73A0000_08060</name>
</gene>
<dbReference type="Proteomes" id="UP000594195">
    <property type="component" value="Chromosome"/>
</dbReference>
<feature type="coiled-coil region" evidence="2">
    <location>
        <begin position="411"/>
        <end position="468"/>
    </location>
</feature>
<dbReference type="RefSeq" id="WP_193813550.1">
    <property type="nucleotide sequence ID" value="NZ_CP040442.1"/>
</dbReference>
<accession>A0A7M2Y843</accession>
<evidence type="ECO:0000313" key="4">
    <source>
        <dbReference type="EMBL" id="QOW10321.1"/>
    </source>
</evidence>
<dbReference type="InterPro" id="IPR016032">
    <property type="entry name" value="Sig_transdc_resp-reg_C-effctor"/>
</dbReference>
<evidence type="ECO:0008006" key="6">
    <source>
        <dbReference type="Google" id="ProtNLM"/>
    </source>
</evidence>
<dbReference type="GO" id="GO:0003677">
    <property type="term" value="F:DNA binding"/>
    <property type="evidence" value="ECO:0007669"/>
    <property type="project" value="InterPro"/>
</dbReference>
<dbReference type="AlphaFoldDB" id="A0A7M2Y843"/>
<dbReference type="InterPro" id="IPR011990">
    <property type="entry name" value="TPR-like_helical_dom_sf"/>
</dbReference>
<dbReference type="Gene3D" id="1.25.40.10">
    <property type="entry name" value="Tetratricopeptide repeat domain"/>
    <property type="match status" value="1"/>
</dbReference>
<keyword evidence="3" id="KW-0472">Membrane</keyword>
<organism evidence="4 5">
    <name type="scientific">Kaistella flava</name>
    <name type="common">ex Peng et al. 2021</name>
    <dbReference type="NCBI Taxonomy" id="2038776"/>
    <lineage>
        <taxon>Bacteria</taxon>
        <taxon>Pseudomonadati</taxon>
        <taxon>Bacteroidota</taxon>
        <taxon>Flavobacteriia</taxon>
        <taxon>Flavobacteriales</taxon>
        <taxon>Weeksellaceae</taxon>
        <taxon>Chryseobacterium group</taxon>
        <taxon>Kaistella</taxon>
    </lineage>
</organism>
<dbReference type="SUPFAM" id="SSF46894">
    <property type="entry name" value="C-terminal effector domain of the bipartite response regulators"/>
    <property type="match status" value="1"/>
</dbReference>
<keyword evidence="1" id="KW-0802">TPR repeat</keyword>
<evidence type="ECO:0000313" key="5">
    <source>
        <dbReference type="Proteomes" id="UP000594195"/>
    </source>
</evidence>
<keyword evidence="3" id="KW-1133">Transmembrane helix</keyword>
<keyword evidence="2" id="KW-0175">Coiled coil</keyword>
<dbReference type="EMBL" id="CP040442">
    <property type="protein sequence ID" value="QOW10321.1"/>
    <property type="molecule type" value="Genomic_DNA"/>
</dbReference>
<evidence type="ECO:0000256" key="3">
    <source>
        <dbReference type="SAM" id="Phobius"/>
    </source>
</evidence>
<dbReference type="SUPFAM" id="SSF48452">
    <property type="entry name" value="TPR-like"/>
    <property type="match status" value="2"/>
</dbReference>
<evidence type="ECO:0000256" key="2">
    <source>
        <dbReference type="SAM" id="Coils"/>
    </source>
</evidence>
<dbReference type="PROSITE" id="PS50005">
    <property type="entry name" value="TPR"/>
    <property type="match status" value="1"/>
</dbReference>
<dbReference type="GO" id="GO:0006355">
    <property type="term" value="P:regulation of DNA-templated transcription"/>
    <property type="evidence" value="ECO:0007669"/>
    <property type="project" value="InterPro"/>
</dbReference>
<dbReference type="Pfam" id="PF13181">
    <property type="entry name" value="TPR_8"/>
    <property type="match status" value="1"/>
</dbReference>
<name>A0A7M2Y843_9FLAO</name>
<keyword evidence="5" id="KW-1185">Reference proteome</keyword>
<proteinExistence type="predicted"/>
<feature type="repeat" description="TPR" evidence="1">
    <location>
        <begin position="191"/>
        <end position="224"/>
    </location>
</feature>
<dbReference type="InterPro" id="IPR019734">
    <property type="entry name" value="TPR_rpt"/>
</dbReference>
<evidence type="ECO:0000256" key="1">
    <source>
        <dbReference type="PROSITE-ProRule" id="PRU00339"/>
    </source>
</evidence>
<sequence length="576" mass="66648">MKIKYFLSLITLGCIIFLPAQKIRLDVSDNNISGWEGIISQQENMGNDTVAIKNFLQPLNDSNSETYKILYNTLLANGYANAFDRINEKSNNYYSKSIQSARQSKQEALEIWAILSYAEYLYNFRQMTKVLPVYMSAIEKINQLDSKDILFPGESFMKIGFYMGTIGDNTEALNYLKKAKQFTNPKSANYASILDNMGLYYYRTGDLKKAKKNIEEASSLAKSIGDEVRYAKTLGNLAQIYEGNRDYRTAIKLILEDIEISERNGRNKNSMYAYTILTRLYIAINRLEDAKISAKKADEIAETKSYFKINELEILKLKLHIIYKEGRNGEELLVRRRIDALEDSLNKTDGVLPLNQANWMLQKRKYQHNIDDTQKRLSSVSFWKNVIFVVAVFLILLAVLILMNAKIREKNRKIQTEKRIVEYENAKLRNEQKLLEAHKTLDSQIDFLKEKNIQIQKLHLEIQNIKESKSSSIEKEHGKLDEILKSHLMTEENWLSFKREFKKGHATFYQTLQDSFPEITDSSLRIILLRKLGFANSEIAGLLGITVDAVKKSKQRLKHKLGDKYDLLFNMIVSEN</sequence>
<protein>
    <recommendedName>
        <fullName evidence="6">Tetratricopeptide repeat protein</fullName>
    </recommendedName>
</protein>
<dbReference type="KEGG" id="kfa:Q73A0000_08060"/>
<feature type="transmembrane region" description="Helical" evidence="3">
    <location>
        <begin position="382"/>
        <end position="403"/>
    </location>
</feature>
<keyword evidence="3" id="KW-0812">Transmembrane</keyword>